<dbReference type="SUPFAM" id="SSF53756">
    <property type="entry name" value="UDP-Glycosyltransferase/glycogen phosphorylase"/>
    <property type="match status" value="1"/>
</dbReference>
<comment type="caution">
    <text evidence="2">The sequence shown here is derived from an EMBL/GenBank/DDBJ whole genome shotgun (WGS) entry which is preliminary data.</text>
</comment>
<evidence type="ECO:0000259" key="1">
    <source>
        <dbReference type="Pfam" id="PF22059"/>
    </source>
</evidence>
<dbReference type="Gene3D" id="3.40.50.2000">
    <property type="entry name" value="Glycogen Phosphorylase B"/>
    <property type="match status" value="1"/>
</dbReference>
<organism evidence="2 3">
    <name type="scientific">Peteryoungia algae</name>
    <dbReference type="NCBI Taxonomy" id="2919917"/>
    <lineage>
        <taxon>Bacteria</taxon>
        <taxon>Pseudomonadati</taxon>
        <taxon>Pseudomonadota</taxon>
        <taxon>Alphaproteobacteria</taxon>
        <taxon>Hyphomicrobiales</taxon>
        <taxon>Rhizobiaceae</taxon>
        <taxon>Peteryoungia</taxon>
    </lineage>
</organism>
<dbReference type="Gene3D" id="3.40.50.11010">
    <property type="match status" value="1"/>
</dbReference>
<geneLocation type="plasmid" evidence="2">
    <name>unnamed</name>
</geneLocation>
<gene>
    <name evidence="2" type="ORF">MKJ03_19130</name>
</gene>
<proteinExistence type="predicted"/>
<keyword evidence="3" id="KW-1185">Reference proteome</keyword>
<evidence type="ECO:0000313" key="2">
    <source>
        <dbReference type="EMBL" id="MCJ8240453.1"/>
    </source>
</evidence>
<sequence>MKSASKRILVVSGHHFADAPRRVDLHFMSDQLREEGAAVDFLICRLSPLSRFIGDGRYKHALTRPINTWFRLDERLEEFVWFAPFHPINLRYGWLNAVVAPLYRRYGHFLPKAVTERLSSYSHIVIESGPSPLLTRYLRRHAPKAKFIYHAADRLETIRVHPCIIEELNATLPQYDQIRIMAEAMRSDFTAQDRVVFVPHGISKGLFEAAATSPYQGQRHAISVGDMMFDAGMIETLAVANPDWTFHLFGKKALPLQPRANIVVHGEVPFATIVPFIKFADVGIAPYRSGAGADYLSQSSLKMIQYSYCHLPIVAPRFAAAGRDNVCAYEPDDQESIRAAFERAKVMDHLTIDTSGICDWEEVVDRLFHAPGAA</sequence>
<keyword evidence="2" id="KW-0614">Plasmid</keyword>
<dbReference type="InterPro" id="IPR054299">
    <property type="entry name" value="GumK_N"/>
</dbReference>
<evidence type="ECO:0000313" key="3">
    <source>
        <dbReference type="Proteomes" id="UP001522662"/>
    </source>
</evidence>
<protein>
    <recommendedName>
        <fullName evidence="1">Glucuronosyltransferase GumK N-terminal domain-containing protein</fullName>
    </recommendedName>
</protein>
<dbReference type="EMBL" id="JALAYX010000006">
    <property type="protein sequence ID" value="MCJ8240453.1"/>
    <property type="molecule type" value="Genomic_DNA"/>
</dbReference>
<dbReference type="RefSeq" id="WP_245137813.1">
    <property type="nucleotide sequence ID" value="NZ_CP128477.1"/>
</dbReference>
<feature type="domain" description="Glucuronosyltransferase GumK N-terminal" evidence="1">
    <location>
        <begin position="10"/>
        <end position="180"/>
    </location>
</feature>
<name>A0ABT0D4W7_9HYPH</name>
<dbReference type="Proteomes" id="UP001522662">
    <property type="component" value="Unassembled WGS sequence"/>
</dbReference>
<reference evidence="2 3" key="1">
    <citation type="submission" date="2022-03" db="EMBL/GenBank/DDBJ databases">
        <title>Rhizobium SSM4.3 sp. nov., isolated from Sediment (Gouqi Island).</title>
        <authorList>
            <person name="Chen G."/>
        </authorList>
    </citation>
    <scope>NUCLEOTIDE SEQUENCE [LARGE SCALE GENOMIC DNA]</scope>
    <source>
        <strain evidence="2 3">SSM4.3</strain>
        <plasmid evidence="2">unnamed</plasmid>
    </source>
</reference>
<accession>A0ABT0D4W7</accession>
<dbReference type="Pfam" id="PF22059">
    <property type="entry name" value="GumK_N"/>
    <property type="match status" value="1"/>
</dbReference>